<dbReference type="Pfam" id="PF05990">
    <property type="entry name" value="DUF900"/>
    <property type="match status" value="1"/>
</dbReference>
<proteinExistence type="predicted"/>
<gene>
    <name evidence="1" type="ORF">E2F50_20920</name>
</gene>
<keyword evidence="2" id="KW-1185">Reference proteome</keyword>
<evidence type="ECO:0000313" key="2">
    <source>
        <dbReference type="Proteomes" id="UP000295238"/>
    </source>
</evidence>
<dbReference type="AlphaFoldDB" id="A0A4R5U7S7"/>
<accession>A0A4R5U7S7</accession>
<evidence type="ECO:0000313" key="1">
    <source>
        <dbReference type="EMBL" id="TDK30303.1"/>
    </source>
</evidence>
<dbReference type="EMBL" id="SMTL01000008">
    <property type="protein sequence ID" value="TDK30303.1"/>
    <property type="molecule type" value="Genomic_DNA"/>
</dbReference>
<dbReference type="InterPro" id="IPR010297">
    <property type="entry name" value="DUF900_hydrolase"/>
</dbReference>
<sequence>MTLFLNFRTSPVGGAIATHPALQTGSDTSPLAPLNPEGFKRATADKDVLFAIHGYNNSQRDAVCKLARLDGLLKLPETAVLIGILWPGDSHAGFVSYPVEKPTASRAGRLFAQFCNREMKQAASFSFVSHSLGARVALETIRGLDAGARSACLMAAAIERNCLEKEYADAFAKTGHVYILASMKDDVLRLAFPLGNFFGHLLDPTGNPLSKALGYCGPPRAIGNMVRPWQISPDLDYDHGEYLPPPVPGVAFPDPKGTWMEPASFVRRAFNLQRQRWP</sequence>
<protein>
    <submittedName>
        <fullName evidence="1">Alpha/beta hydrolase</fullName>
    </submittedName>
</protein>
<dbReference type="GO" id="GO:0016787">
    <property type="term" value="F:hydrolase activity"/>
    <property type="evidence" value="ECO:0007669"/>
    <property type="project" value="UniProtKB-KW"/>
</dbReference>
<organism evidence="1 2">
    <name type="scientific">Rhizobium deserti</name>
    <dbReference type="NCBI Taxonomy" id="2547961"/>
    <lineage>
        <taxon>Bacteria</taxon>
        <taxon>Pseudomonadati</taxon>
        <taxon>Pseudomonadota</taxon>
        <taxon>Alphaproteobacteria</taxon>
        <taxon>Hyphomicrobiales</taxon>
        <taxon>Rhizobiaceae</taxon>
        <taxon>Rhizobium/Agrobacterium group</taxon>
        <taxon>Rhizobium</taxon>
    </lineage>
</organism>
<keyword evidence="1" id="KW-0378">Hydrolase</keyword>
<dbReference type="Proteomes" id="UP000295238">
    <property type="component" value="Unassembled WGS sequence"/>
</dbReference>
<reference evidence="1 2" key="1">
    <citation type="submission" date="2019-03" db="EMBL/GenBank/DDBJ databases">
        <title>Rhizobium sp. nov., an bacterium isolated from biocrust in Mu Us Desert.</title>
        <authorList>
            <person name="Lixiong L."/>
        </authorList>
    </citation>
    <scope>NUCLEOTIDE SEQUENCE [LARGE SCALE GENOMIC DNA]</scope>
    <source>
        <strain evidence="1 2">SPY-1</strain>
    </source>
</reference>
<name>A0A4R5U7S7_9HYPH</name>
<dbReference type="InterPro" id="IPR029058">
    <property type="entry name" value="AB_hydrolase_fold"/>
</dbReference>
<dbReference type="RefSeq" id="WP_133318132.1">
    <property type="nucleotide sequence ID" value="NZ_SMTL01000008.1"/>
</dbReference>
<comment type="caution">
    <text evidence="1">The sequence shown here is derived from an EMBL/GenBank/DDBJ whole genome shotgun (WGS) entry which is preliminary data.</text>
</comment>
<dbReference type="SUPFAM" id="SSF53474">
    <property type="entry name" value="alpha/beta-Hydrolases"/>
    <property type="match status" value="1"/>
</dbReference>